<organism evidence="6 7">
    <name type="scientific">Pseudomonas asturiensis</name>
    <dbReference type="NCBI Taxonomy" id="1190415"/>
    <lineage>
        <taxon>Bacteria</taxon>
        <taxon>Pseudomonadati</taxon>
        <taxon>Pseudomonadota</taxon>
        <taxon>Gammaproteobacteria</taxon>
        <taxon>Pseudomonadales</taxon>
        <taxon>Pseudomonadaceae</taxon>
        <taxon>Pseudomonas</taxon>
    </lineage>
</organism>
<dbReference type="RefSeq" id="WP_073168137.1">
    <property type="nucleotide sequence ID" value="NZ_FRDA01000007.1"/>
</dbReference>
<dbReference type="OrthoDB" id="6202916at2"/>
<dbReference type="SUPFAM" id="SSF53067">
    <property type="entry name" value="Actin-like ATPase domain"/>
    <property type="match status" value="2"/>
</dbReference>
<name>A0A1M7P152_9PSED</name>
<dbReference type="STRING" id="1190415.SAMN05216593_107266"/>
<keyword evidence="5" id="KW-0206">Cytoskeleton</keyword>
<keyword evidence="4" id="KW-0067">ATP-binding</keyword>
<keyword evidence="3" id="KW-0547">Nucleotide-binding</keyword>
<sequence>MEDDLSGKAVIIDMGSGFTKVGFAGDKSPKAVFPTVVGRPKAATGLKTVYVGDEALSGGEALDLRNPVKFGVVNNSDDFEKLIEYVFSTALKIEKEKQPVLLTESPLPPKANREYITQIMFESHCCTAFYLAKDANLSLYASGRTTGIVVDIGDDMTCVAAVFEGFMYPHTVLKREVGGRDLTNYLAQLLDTAEPDFKNLQSRFSIAKDIKEKLGNDAPNLASKLQAASSTVDKFYELPNGKKINLADERFNYLEELLQRLFDSKGPYDLHNTIHQSILKCDEDIQKDLWGNIVLSGGSAMFKGLGNRLQKELSALAPAGTTVSVTVPPDCRYASWIGGAMLADLPTFQQMWITRDEYDESGPAIVHRKCC</sequence>
<dbReference type="Pfam" id="PF00022">
    <property type="entry name" value="Actin"/>
    <property type="match status" value="1"/>
</dbReference>
<dbReference type="PANTHER" id="PTHR11937">
    <property type="entry name" value="ACTIN"/>
    <property type="match status" value="1"/>
</dbReference>
<dbReference type="FunFam" id="3.30.420.40:FF:000148">
    <property type="entry name" value="Actin, alpha skeletal muscle"/>
    <property type="match status" value="1"/>
</dbReference>
<dbReference type="GO" id="GO:0005856">
    <property type="term" value="C:cytoskeleton"/>
    <property type="evidence" value="ECO:0007669"/>
    <property type="project" value="UniProtKB-SubCell"/>
</dbReference>
<dbReference type="InterPro" id="IPR004001">
    <property type="entry name" value="Actin_CS"/>
</dbReference>
<gene>
    <name evidence="6" type="ORF">SAMN05216593_107266</name>
</gene>
<dbReference type="Proteomes" id="UP000183983">
    <property type="component" value="Unassembled WGS sequence"/>
</dbReference>
<dbReference type="Gene3D" id="3.30.420.40">
    <property type="match status" value="2"/>
</dbReference>
<reference evidence="6 7" key="1">
    <citation type="submission" date="2016-11" db="EMBL/GenBank/DDBJ databases">
        <authorList>
            <person name="Jaros S."/>
            <person name="Januszkiewicz K."/>
            <person name="Wedrychowicz H."/>
        </authorList>
    </citation>
    <scope>NUCLEOTIDE SEQUENCE [LARGE SCALE GENOMIC DNA]</scope>
    <source>
        <strain evidence="6 7">LMG 26898</strain>
    </source>
</reference>
<dbReference type="AlphaFoldDB" id="A0A1M7P152"/>
<proteinExistence type="predicted"/>
<evidence type="ECO:0000256" key="2">
    <source>
        <dbReference type="ARBA" id="ARBA00022490"/>
    </source>
</evidence>
<evidence type="ECO:0000313" key="7">
    <source>
        <dbReference type="Proteomes" id="UP000183983"/>
    </source>
</evidence>
<dbReference type="PROSITE" id="PS00432">
    <property type="entry name" value="ACTINS_2"/>
    <property type="match status" value="1"/>
</dbReference>
<evidence type="ECO:0000256" key="5">
    <source>
        <dbReference type="ARBA" id="ARBA00023212"/>
    </source>
</evidence>
<dbReference type="InterPro" id="IPR043129">
    <property type="entry name" value="ATPase_NBD"/>
</dbReference>
<protein>
    <submittedName>
        <fullName evidence="6">Actin beta/gamma 1/actin</fullName>
    </submittedName>
</protein>
<evidence type="ECO:0000313" key="6">
    <source>
        <dbReference type="EMBL" id="SHN10232.1"/>
    </source>
</evidence>
<keyword evidence="2" id="KW-0963">Cytoplasm</keyword>
<evidence type="ECO:0000256" key="3">
    <source>
        <dbReference type="ARBA" id="ARBA00022741"/>
    </source>
</evidence>
<dbReference type="GO" id="GO:0005524">
    <property type="term" value="F:ATP binding"/>
    <property type="evidence" value="ECO:0007669"/>
    <property type="project" value="UniProtKB-KW"/>
</dbReference>
<dbReference type="PRINTS" id="PR00190">
    <property type="entry name" value="ACTIN"/>
</dbReference>
<dbReference type="SMART" id="SM00268">
    <property type="entry name" value="ACTIN"/>
    <property type="match status" value="1"/>
</dbReference>
<dbReference type="EMBL" id="FRDA01000007">
    <property type="protein sequence ID" value="SHN10232.1"/>
    <property type="molecule type" value="Genomic_DNA"/>
</dbReference>
<accession>A0A1M7P152</accession>
<comment type="subcellular location">
    <subcellularLocation>
        <location evidence="1">Cytoplasm</location>
        <location evidence="1">Cytoskeleton</location>
    </subcellularLocation>
</comment>
<evidence type="ECO:0000256" key="1">
    <source>
        <dbReference type="ARBA" id="ARBA00004245"/>
    </source>
</evidence>
<evidence type="ECO:0000256" key="4">
    <source>
        <dbReference type="ARBA" id="ARBA00022840"/>
    </source>
</evidence>
<dbReference type="Gene3D" id="3.90.640.10">
    <property type="entry name" value="Actin, Chain A, domain 4"/>
    <property type="match status" value="1"/>
</dbReference>
<dbReference type="FunFam" id="3.30.420.40:FF:000058">
    <property type="entry name" value="Putative actin-related protein 5"/>
    <property type="match status" value="1"/>
</dbReference>
<dbReference type="InterPro" id="IPR004000">
    <property type="entry name" value="Actin"/>
</dbReference>